<dbReference type="KEGG" id="mer:MMINT_12310"/>
<organism evidence="1 2">
    <name type="scientific">Methanomassiliicoccus intestinalis (strain Issoire-Mx1)</name>
    <dbReference type="NCBI Taxonomy" id="1295009"/>
    <lineage>
        <taxon>Archaea</taxon>
        <taxon>Methanobacteriati</taxon>
        <taxon>Thermoplasmatota</taxon>
        <taxon>Thermoplasmata</taxon>
        <taxon>Methanomassiliicoccales</taxon>
        <taxon>Methanomassiliicoccaceae</taxon>
        <taxon>Methanomassiliicoccus</taxon>
    </lineage>
</organism>
<dbReference type="STRING" id="1295009.MMINT_12310"/>
<dbReference type="GO" id="GO:0032259">
    <property type="term" value="P:methylation"/>
    <property type="evidence" value="ECO:0007669"/>
    <property type="project" value="UniProtKB-KW"/>
</dbReference>
<keyword evidence="1" id="KW-0489">Methyltransferase</keyword>
<accession>R9TA79</accession>
<proteinExistence type="predicted"/>
<dbReference type="Proteomes" id="UP000014070">
    <property type="component" value="Chromosome"/>
</dbReference>
<dbReference type="AlphaFoldDB" id="R9TA79"/>
<dbReference type="RefSeq" id="WP_020449086.1">
    <property type="nucleotide sequence ID" value="NC_021353.1"/>
</dbReference>
<gene>
    <name evidence="1" type="ORF">MMINT_12310</name>
</gene>
<dbReference type="HOGENOM" id="CLU_116217_0_0_2"/>
<name>R9TA79_METII</name>
<evidence type="ECO:0000313" key="1">
    <source>
        <dbReference type="EMBL" id="AGN26561.1"/>
    </source>
</evidence>
<keyword evidence="2" id="KW-1185">Reference proteome</keyword>
<dbReference type="OrthoDB" id="76396at2157"/>
<sequence length="159" mass="18371">MANEEKKDFNAMLRKNTDMPKTQIVTDESIIKRYGGERMFFAPPLAYDELMKKVPHGKVVTAEKIREYLAEKNCADFTDPMTAGLFISIAAWASHQREENITPYWRTLKTDGELNAKYPGGIEAQKKMLEEEGHVIIQKGRKNIRFFVKDCENVLFDLH</sequence>
<dbReference type="GeneID" id="41323617"/>
<reference evidence="1 2" key="1">
    <citation type="journal article" date="2013" name="Genome Announc.">
        <title>Genome sequence of 'Candidatus Methanomassiliicoccus intestinalis' Issoire-Mx1, a third thermoplasmatales-related methanogenic archaeon from human feces.</title>
        <authorList>
            <person name="Borrel G."/>
            <person name="Harris H.M."/>
            <person name="Parisot N."/>
            <person name="Gaci N."/>
            <person name="Tottey W."/>
            <person name="Mihajlovski A."/>
            <person name="Deane J."/>
            <person name="Gribaldo S."/>
            <person name="Bardot O."/>
            <person name="Peyretaillade E."/>
            <person name="Peyret P."/>
            <person name="O'Toole P.W."/>
            <person name="Brugere J.F."/>
        </authorList>
    </citation>
    <scope>NUCLEOTIDE SEQUENCE [LARGE SCALE GENOMIC DNA]</scope>
    <source>
        <strain evidence="1 2">Issoire-Mx1</strain>
    </source>
</reference>
<dbReference type="GO" id="GO:0008168">
    <property type="term" value="F:methyltransferase activity"/>
    <property type="evidence" value="ECO:0007669"/>
    <property type="project" value="UniProtKB-KW"/>
</dbReference>
<dbReference type="InParanoid" id="R9TA79"/>
<keyword evidence="1" id="KW-0808">Transferase</keyword>
<dbReference type="Gene3D" id="1.10.10.10">
    <property type="entry name" value="Winged helix-like DNA-binding domain superfamily/Winged helix DNA-binding domain"/>
    <property type="match status" value="1"/>
</dbReference>
<evidence type="ECO:0000313" key="2">
    <source>
        <dbReference type="Proteomes" id="UP000014070"/>
    </source>
</evidence>
<dbReference type="EMBL" id="CP005934">
    <property type="protein sequence ID" value="AGN26561.1"/>
    <property type="molecule type" value="Genomic_DNA"/>
</dbReference>
<dbReference type="InterPro" id="IPR036388">
    <property type="entry name" value="WH-like_DNA-bd_sf"/>
</dbReference>
<protein>
    <submittedName>
        <fullName evidence="1">Putative methylated DNA-protein cysteine methyltransferase</fullName>
    </submittedName>
</protein>